<dbReference type="PANTHER" id="PTHR32060">
    <property type="entry name" value="TAIL-SPECIFIC PROTEASE"/>
    <property type="match status" value="1"/>
</dbReference>
<proteinExistence type="predicted"/>
<dbReference type="GO" id="GO:0006508">
    <property type="term" value="P:proteolysis"/>
    <property type="evidence" value="ECO:0007669"/>
    <property type="project" value="UniProtKB-KW"/>
</dbReference>
<dbReference type="PANTHER" id="PTHR32060:SF30">
    <property type="entry name" value="CARBOXY-TERMINAL PROCESSING PROTEASE CTPA"/>
    <property type="match status" value="1"/>
</dbReference>
<evidence type="ECO:0000313" key="3">
    <source>
        <dbReference type="EMBL" id="SIS45369.1"/>
    </source>
</evidence>
<evidence type="ECO:0000256" key="1">
    <source>
        <dbReference type="SAM" id="SignalP"/>
    </source>
</evidence>
<dbReference type="AlphaFoldDB" id="A0A1N7J7T1"/>
<dbReference type="InterPro" id="IPR029045">
    <property type="entry name" value="ClpP/crotonase-like_dom_sf"/>
</dbReference>
<dbReference type="InterPro" id="IPR005151">
    <property type="entry name" value="Tail-specific_protease"/>
</dbReference>
<evidence type="ECO:0000259" key="2">
    <source>
        <dbReference type="SMART" id="SM00245"/>
    </source>
</evidence>
<feature type="signal peptide" evidence="1">
    <location>
        <begin position="1"/>
        <end position="21"/>
    </location>
</feature>
<gene>
    <name evidence="3" type="ORF">SAMN05421789_101216</name>
</gene>
<reference evidence="4" key="1">
    <citation type="submission" date="2017-01" db="EMBL/GenBank/DDBJ databases">
        <authorList>
            <person name="Varghese N."/>
            <person name="Submissions S."/>
        </authorList>
    </citation>
    <scope>NUCLEOTIDE SEQUENCE [LARGE SCALE GENOMIC DNA]</scope>
    <source>
        <strain evidence="4">DSM 23145</strain>
    </source>
</reference>
<dbReference type="EMBL" id="FTOI01000001">
    <property type="protein sequence ID" value="SIS45369.1"/>
    <property type="molecule type" value="Genomic_DNA"/>
</dbReference>
<dbReference type="GO" id="GO:0008236">
    <property type="term" value="F:serine-type peptidase activity"/>
    <property type="evidence" value="ECO:0007669"/>
    <property type="project" value="InterPro"/>
</dbReference>
<feature type="chain" id="PRO_5012501198" evidence="1">
    <location>
        <begin position="22"/>
        <end position="556"/>
    </location>
</feature>
<dbReference type="GO" id="GO:0004175">
    <property type="term" value="F:endopeptidase activity"/>
    <property type="evidence" value="ECO:0007669"/>
    <property type="project" value="TreeGrafter"/>
</dbReference>
<dbReference type="InterPro" id="IPR036034">
    <property type="entry name" value="PDZ_sf"/>
</dbReference>
<dbReference type="Gene3D" id="3.90.226.10">
    <property type="entry name" value="2-enoyl-CoA Hydratase, Chain A, domain 1"/>
    <property type="match status" value="1"/>
</dbReference>
<keyword evidence="3" id="KW-0378">Hydrolase</keyword>
<dbReference type="RefSeq" id="WP_159436409.1">
    <property type="nucleotide sequence ID" value="NZ_FTOI01000001.1"/>
</dbReference>
<feature type="domain" description="Tail specific protease" evidence="2">
    <location>
        <begin position="321"/>
        <end position="531"/>
    </location>
</feature>
<dbReference type="GO" id="GO:0007165">
    <property type="term" value="P:signal transduction"/>
    <property type="evidence" value="ECO:0007669"/>
    <property type="project" value="TreeGrafter"/>
</dbReference>
<keyword evidence="3" id="KW-0645">Protease</keyword>
<evidence type="ECO:0000313" key="4">
    <source>
        <dbReference type="Proteomes" id="UP000185839"/>
    </source>
</evidence>
<dbReference type="Pfam" id="PF03572">
    <property type="entry name" value="Peptidase_S41"/>
    <property type="match status" value="1"/>
</dbReference>
<dbReference type="STRING" id="713588.SAMN05421789_101216"/>
<dbReference type="Gene3D" id="2.30.42.10">
    <property type="match status" value="1"/>
</dbReference>
<accession>A0A1N7J7T1</accession>
<name>A0A1N7J7T1_9FLAO</name>
<dbReference type="Proteomes" id="UP000185839">
    <property type="component" value="Unassembled WGS sequence"/>
</dbReference>
<dbReference type="OrthoDB" id="5379939at2"/>
<dbReference type="Gene3D" id="3.30.750.44">
    <property type="match status" value="1"/>
</dbReference>
<organism evidence="3 4">
    <name type="scientific">Kaistella chaponensis</name>
    <dbReference type="NCBI Taxonomy" id="713588"/>
    <lineage>
        <taxon>Bacteria</taxon>
        <taxon>Pseudomonadati</taxon>
        <taxon>Bacteroidota</taxon>
        <taxon>Flavobacteriia</taxon>
        <taxon>Flavobacteriales</taxon>
        <taxon>Weeksellaceae</taxon>
        <taxon>Chryseobacterium group</taxon>
        <taxon>Kaistella</taxon>
    </lineage>
</organism>
<dbReference type="SMART" id="SM00245">
    <property type="entry name" value="TSPc"/>
    <property type="match status" value="1"/>
</dbReference>
<dbReference type="SUPFAM" id="SSF52096">
    <property type="entry name" value="ClpP/crotonase"/>
    <property type="match status" value="1"/>
</dbReference>
<keyword evidence="4" id="KW-1185">Reference proteome</keyword>
<dbReference type="GO" id="GO:0030288">
    <property type="term" value="C:outer membrane-bounded periplasmic space"/>
    <property type="evidence" value="ECO:0007669"/>
    <property type="project" value="TreeGrafter"/>
</dbReference>
<sequence>MIKKGIYFLLIVFMGSQNFLAQEKLTQNEKLETLCKVWGFLKYYHPNVAKGTYNWDNQLIEKIKEAEKTETKKQFNKMIFEWIDGLGKVEICKTCNEKNDKKNFLKNFDLNWTDDENIFTKNVIEKLNFIEENRQTGTQYYVNSIPNTNQINLKNEIIYNENFPEINIRLTELFRYWNLVEYFFPYKYQTDLKWNDVLKEMIPRFQNIKNETEYQFALLELVTKVDDSHASYYSKKIEESFGLQYLPTKVKFADNKLVITHLYENKLNLKYDLEIGDIITKIDNKTISEIIEFYKKYVPASNYNVKIRNMIYQNYFFRTNNEFLNLEIERKGKVITVKVPTLNNKNLVFQSTKNEDSKWKILDNNIGFVNMKILEKEDVNKMYEELKNTKTIIFDIRNYPKGTAKSIMNLLSNKPNQFCDIIKPDLSYPGKFQYEDSKNFILGNKENNSPYQGKIIILVNETTQSHAEFSTMILQTFPNSKVIGSQTSGADGNVSKFNLAGKPTVFTGLGVFYPDGKETQRIGIVPDIEVKPTVKGLQENRDEVLERALEYIKYGK</sequence>
<protein>
    <submittedName>
        <fullName evidence="3">C-terminal processing protease CtpA/Prc, contains a PDZ domain</fullName>
    </submittedName>
</protein>
<keyword evidence="1" id="KW-0732">Signal</keyword>